<dbReference type="AlphaFoldDB" id="A0A916QRT3"/>
<reference evidence="2" key="1">
    <citation type="journal article" date="2014" name="Int. J. Syst. Evol. Microbiol.">
        <title>Complete genome sequence of Corynebacterium casei LMG S-19264T (=DSM 44701T), isolated from a smear-ripened cheese.</title>
        <authorList>
            <consortium name="US DOE Joint Genome Institute (JGI-PGF)"/>
            <person name="Walter F."/>
            <person name="Albersmeier A."/>
            <person name="Kalinowski J."/>
            <person name="Ruckert C."/>
        </authorList>
    </citation>
    <scope>NUCLEOTIDE SEQUENCE</scope>
    <source>
        <strain evidence="2">CGMCC 1.15880</strain>
    </source>
</reference>
<proteinExistence type="predicted"/>
<protein>
    <submittedName>
        <fullName evidence="2">Uncharacterized protein</fullName>
    </submittedName>
</protein>
<accession>A0A916QRT3</accession>
<dbReference type="EMBL" id="BMKA01000001">
    <property type="protein sequence ID" value="GGA06936.1"/>
    <property type="molecule type" value="Genomic_DNA"/>
</dbReference>
<dbReference type="Proteomes" id="UP000628017">
    <property type="component" value="Unassembled WGS sequence"/>
</dbReference>
<keyword evidence="1" id="KW-0472">Membrane</keyword>
<comment type="caution">
    <text evidence="2">The sequence shown here is derived from an EMBL/GenBank/DDBJ whole genome shotgun (WGS) entry which is preliminary data.</text>
</comment>
<evidence type="ECO:0000256" key="1">
    <source>
        <dbReference type="SAM" id="Phobius"/>
    </source>
</evidence>
<reference evidence="2" key="2">
    <citation type="submission" date="2020-09" db="EMBL/GenBank/DDBJ databases">
        <authorList>
            <person name="Sun Q."/>
            <person name="Zhou Y."/>
        </authorList>
    </citation>
    <scope>NUCLEOTIDE SEQUENCE</scope>
    <source>
        <strain evidence="2">CGMCC 1.15880</strain>
    </source>
</reference>
<dbReference type="RefSeq" id="WP_188670320.1">
    <property type="nucleotide sequence ID" value="NZ_BMKA01000001.1"/>
</dbReference>
<keyword evidence="3" id="KW-1185">Reference proteome</keyword>
<name>A0A916QRT3_9RHOB</name>
<keyword evidence="1" id="KW-1133">Transmembrane helix</keyword>
<feature type="transmembrane region" description="Helical" evidence="1">
    <location>
        <begin position="6"/>
        <end position="24"/>
    </location>
</feature>
<evidence type="ECO:0000313" key="3">
    <source>
        <dbReference type="Proteomes" id="UP000628017"/>
    </source>
</evidence>
<gene>
    <name evidence="2" type="ORF">GCM10011498_03460</name>
</gene>
<organism evidence="2 3">
    <name type="scientific">Neptunicoccus cionae</name>
    <dbReference type="NCBI Taxonomy" id="2035344"/>
    <lineage>
        <taxon>Bacteria</taxon>
        <taxon>Pseudomonadati</taxon>
        <taxon>Pseudomonadota</taxon>
        <taxon>Alphaproteobacteria</taxon>
        <taxon>Rhodobacterales</taxon>
        <taxon>Paracoccaceae</taxon>
        <taxon>Neptunicoccus</taxon>
    </lineage>
</organism>
<keyword evidence="1" id="KW-0812">Transmembrane</keyword>
<evidence type="ECO:0000313" key="2">
    <source>
        <dbReference type="EMBL" id="GGA06936.1"/>
    </source>
</evidence>
<sequence>MNRTELIVTIAIVLLLTFVAGWAFRWAYSRLNSVNSVNVTEIDDLANRLHEAEEARDQAMTYIQQREWELTNQLTQSEAELSAAMEGLGAARREAGELQAHLDAIQSQQTTS</sequence>